<evidence type="ECO:0000256" key="8">
    <source>
        <dbReference type="SAM" id="Phobius"/>
    </source>
</evidence>
<feature type="region of interest" description="Disordered" evidence="7">
    <location>
        <begin position="357"/>
        <end position="387"/>
    </location>
</feature>
<dbReference type="GO" id="GO:0016020">
    <property type="term" value="C:membrane"/>
    <property type="evidence" value="ECO:0007669"/>
    <property type="project" value="UniProtKB-SubCell"/>
</dbReference>
<feature type="transmembrane region" description="Helical" evidence="8">
    <location>
        <begin position="733"/>
        <end position="755"/>
    </location>
</feature>
<evidence type="ECO:0000256" key="2">
    <source>
        <dbReference type="ARBA" id="ARBA00022448"/>
    </source>
</evidence>
<dbReference type="InterPro" id="IPR026082">
    <property type="entry name" value="ABCA"/>
</dbReference>
<feature type="compositionally biased region" description="Polar residues" evidence="7">
    <location>
        <begin position="321"/>
        <end position="335"/>
    </location>
</feature>
<comment type="subcellular location">
    <subcellularLocation>
        <location evidence="1">Membrane</location>
        <topology evidence="1">Multi-pass membrane protein</topology>
    </subcellularLocation>
</comment>
<evidence type="ECO:0000256" key="6">
    <source>
        <dbReference type="ARBA" id="ARBA00023136"/>
    </source>
</evidence>
<keyword evidence="5 8" id="KW-1133">Transmembrane helix</keyword>
<proteinExistence type="predicted"/>
<dbReference type="OrthoDB" id="6478258at2759"/>
<evidence type="ECO:0000256" key="5">
    <source>
        <dbReference type="ARBA" id="ARBA00022989"/>
    </source>
</evidence>
<evidence type="ECO:0000313" key="11">
    <source>
        <dbReference type="Proteomes" id="UP000759131"/>
    </source>
</evidence>
<name>A0A7R9L553_9ACAR</name>
<dbReference type="GO" id="GO:0005319">
    <property type="term" value="F:lipid transporter activity"/>
    <property type="evidence" value="ECO:0007669"/>
    <property type="project" value="TreeGrafter"/>
</dbReference>
<keyword evidence="6 8" id="KW-0472">Membrane</keyword>
<evidence type="ECO:0000313" key="10">
    <source>
        <dbReference type="EMBL" id="CAD7634043.1"/>
    </source>
</evidence>
<accession>A0A7R9L553</accession>
<dbReference type="InterPro" id="IPR013525">
    <property type="entry name" value="ABC2_TM"/>
</dbReference>
<dbReference type="GO" id="GO:0140359">
    <property type="term" value="F:ABC-type transporter activity"/>
    <property type="evidence" value="ECO:0007669"/>
    <property type="project" value="InterPro"/>
</dbReference>
<feature type="compositionally biased region" description="Basic and acidic residues" evidence="7">
    <location>
        <begin position="362"/>
        <end position="378"/>
    </location>
</feature>
<evidence type="ECO:0000256" key="3">
    <source>
        <dbReference type="ARBA" id="ARBA00022692"/>
    </source>
</evidence>
<dbReference type="EMBL" id="CAJPIZ010013852">
    <property type="protein sequence ID" value="CAG2114473.1"/>
    <property type="molecule type" value="Genomic_DNA"/>
</dbReference>
<feature type="region of interest" description="Disordered" evidence="7">
    <location>
        <begin position="302"/>
        <end position="340"/>
    </location>
</feature>
<feature type="non-terminal residue" evidence="10">
    <location>
        <position position="791"/>
    </location>
</feature>
<organism evidence="10">
    <name type="scientific">Medioppia subpectinata</name>
    <dbReference type="NCBI Taxonomy" id="1979941"/>
    <lineage>
        <taxon>Eukaryota</taxon>
        <taxon>Metazoa</taxon>
        <taxon>Ecdysozoa</taxon>
        <taxon>Arthropoda</taxon>
        <taxon>Chelicerata</taxon>
        <taxon>Arachnida</taxon>
        <taxon>Acari</taxon>
        <taxon>Acariformes</taxon>
        <taxon>Sarcoptiformes</taxon>
        <taxon>Oribatida</taxon>
        <taxon>Brachypylina</taxon>
        <taxon>Oppioidea</taxon>
        <taxon>Oppiidae</taxon>
        <taxon>Medioppia</taxon>
    </lineage>
</organism>
<feature type="transmembrane region" description="Helical" evidence="8">
    <location>
        <begin position="762"/>
        <end position="783"/>
    </location>
</feature>
<dbReference type="EMBL" id="OC868427">
    <property type="protein sequence ID" value="CAD7634043.1"/>
    <property type="molecule type" value="Genomic_DNA"/>
</dbReference>
<keyword evidence="4" id="KW-0677">Repeat</keyword>
<keyword evidence="3 8" id="KW-0812">Transmembrane</keyword>
<feature type="domain" description="ABC-2 type transporter transmembrane" evidence="9">
    <location>
        <begin position="654"/>
        <end position="783"/>
    </location>
</feature>
<evidence type="ECO:0000256" key="1">
    <source>
        <dbReference type="ARBA" id="ARBA00004141"/>
    </source>
</evidence>
<dbReference type="PANTHER" id="PTHR19229:SF36">
    <property type="entry name" value="ATP-BINDING CASSETTE SUB-FAMILY A MEMBER 2"/>
    <property type="match status" value="1"/>
</dbReference>
<sequence>MAVLQSFCEGGVRDEDGFDTFPNSTLAKFLSNLNDLAKKKNFIIRRGFEPKELESIPRIYKSIIEDPIAIHSQFLRAGRFRLRDLFNDSAHFAHYLRHEPYLRFTDGQVNALYDTGLNMQRIHDTLFGIEAAIPNGQPFSLYDFMRLNQLHDSKIFGAMAWMFNVYSKGALTVDADTFAKEAADILITKDSVRGFFCLNDTTSGALVSPFIRPANADYDRDFGAVSHHLCETLTDTQLRDLTHKVREHFDESKIRDLLAKDWDYRAAKRRINQFFGDLNKFAVFEVTLKELSQIAVSLPNDVCKNSTSNDTIGSVDGANEDLTNSGHNETASETPDQQKKNNIEGLVRVFLKMQETICGPKPDPKPDKKHSSNDTDPHEDPDDEPVNQFINDQKMLLNMLYSNPTILYAPNGTGSAAQKIIQRANQTFDLLDRVTNYAHILLNVSQEIEDYLNRNDTQHQFETVRKIREDILHLPKIFRFLDLAHGLELLNRSISVGGDLDEFKAELRLIREAACSWLSLTKDISLNVFRGFASEKDLIHYFQKQAYFDNITVVASVIFDIDPNSTSLPPHITYKIRQNATFTQTTAKIRDRFWSPGPSWSYSYYKFGFLWIQDILERAMVSLQTDRDVSEPGTYLHQMPYPCYISDEFLFIISHVMPLCMAISWVYSLSMLVQSVVYEKEQRLKEVMKTMGLNSLVHWLAWFITSFTQMSITSVVLTLILRYGLVLTYSNPVIVFLYIEIFVIANIVFSFLISVLYSKAKLAAACAGIIYFLTYVPCMYLAVREETANDK</sequence>
<reference evidence="10" key="1">
    <citation type="submission" date="2020-11" db="EMBL/GenBank/DDBJ databases">
        <authorList>
            <person name="Tran Van P."/>
        </authorList>
    </citation>
    <scope>NUCLEOTIDE SEQUENCE</scope>
</reference>
<dbReference type="Proteomes" id="UP000759131">
    <property type="component" value="Unassembled WGS sequence"/>
</dbReference>
<feature type="transmembrane region" description="Helical" evidence="8">
    <location>
        <begin position="699"/>
        <end position="721"/>
    </location>
</feature>
<dbReference type="PANTHER" id="PTHR19229">
    <property type="entry name" value="ATP-BINDING CASSETTE TRANSPORTER SUBFAMILY A ABCA"/>
    <property type="match status" value="1"/>
</dbReference>
<keyword evidence="2" id="KW-0813">Transport</keyword>
<feature type="compositionally biased region" description="Polar residues" evidence="7">
    <location>
        <begin position="303"/>
        <end position="312"/>
    </location>
</feature>
<keyword evidence="11" id="KW-1185">Reference proteome</keyword>
<evidence type="ECO:0000256" key="7">
    <source>
        <dbReference type="SAM" id="MobiDB-lite"/>
    </source>
</evidence>
<evidence type="ECO:0000256" key="4">
    <source>
        <dbReference type="ARBA" id="ARBA00022737"/>
    </source>
</evidence>
<feature type="transmembrane region" description="Helical" evidence="8">
    <location>
        <begin position="649"/>
        <end position="678"/>
    </location>
</feature>
<protein>
    <recommendedName>
        <fullName evidence="9">ABC-2 type transporter transmembrane domain-containing protein</fullName>
    </recommendedName>
</protein>
<gene>
    <name evidence="10" type="ORF">OSB1V03_LOCUS14439</name>
</gene>
<evidence type="ECO:0000259" key="9">
    <source>
        <dbReference type="Pfam" id="PF12698"/>
    </source>
</evidence>
<dbReference type="AlphaFoldDB" id="A0A7R9L553"/>
<dbReference type="Pfam" id="PF12698">
    <property type="entry name" value="ABC2_membrane_3"/>
    <property type="match status" value="1"/>
</dbReference>